<proteinExistence type="predicted"/>
<gene>
    <name evidence="1" type="ORF">ACFSJE_12215</name>
</gene>
<dbReference type="InterPro" id="IPR024524">
    <property type="entry name" value="DUF3800"/>
</dbReference>
<organism evidence="1 2">
    <name type="scientific">Flagellimonas iocasae</name>
    <dbReference type="NCBI Taxonomy" id="2055905"/>
    <lineage>
        <taxon>Bacteria</taxon>
        <taxon>Pseudomonadati</taxon>
        <taxon>Bacteroidota</taxon>
        <taxon>Flavobacteriia</taxon>
        <taxon>Flavobacteriales</taxon>
        <taxon>Flavobacteriaceae</taxon>
        <taxon>Flagellimonas</taxon>
    </lineage>
</organism>
<accession>A0ABW4XYD7</accession>
<evidence type="ECO:0000313" key="2">
    <source>
        <dbReference type="Proteomes" id="UP001597342"/>
    </source>
</evidence>
<sequence length="242" mass="28693">MSVYRIYSDESRQSKDRYMVLAGVIMHQSQIDEFNKTMQAYRDITNMNSELKWSKVSNNKLEHYKTFVDYFFALCDTDVLHLRSIIFDNHQMNHKKYNDGSKEVGFYKFYYQLYMLFAREYFKEKEDTTFVVHPDYRHSKYSLKEFLDILNSGFRKKIIPYGAPFSAIEPLHSHNSEVIQVLDIILGAIGYVKNGYTLLAKSSPCKIELCNYIAEKAGVRNLGHNTRWGQRRFTVWNFMLKN</sequence>
<protein>
    <submittedName>
        <fullName evidence="1">DUF3800 domain-containing protein</fullName>
    </submittedName>
</protein>
<dbReference type="EMBL" id="JBHUHU010000003">
    <property type="protein sequence ID" value="MFD2100546.1"/>
    <property type="molecule type" value="Genomic_DNA"/>
</dbReference>
<comment type="caution">
    <text evidence="1">The sequence shown here is derived from an EMBL/GenBank/DDBJ whole genome shotgun (WGS) entry which is preliminary data.</text>
</comment>
<dbReference type="Proteomes" id="UP001597342">
    <property type="component" value="Unassembled WGS sequence"/>
</dbReference>
<dbReference type="Pfam" id="PF12686">
    <property type="entry name" value="DUF3800"/>
    <property type="match status" value="1"/>
</dbReference>
<dbReference type="RefSeq" id="WP_379831252.1">
    <property type="nucleotide sequence ID" value="NZ_JBHUHU010000003.1"/>
</dbReference>
<reference evidence="2" key="1">
    <citation type="journal article" date="2019" name="Int. J. Syst. Evol. Microbiol.">
        <title>The Global Catalogue of Microorganisms (GCM) 10K type strain sequencing project: providing services to taxonomists for standard genome sequencing and annotation.</title>
        <authorList>
            <consortium name="The Broad Institute Genomics Platform"/>
            <consortium name="The Broad Institute Genome Sequencing Center for Infectious Disease"/>
            <person name="Wu L."/>
            <person name="Ma J."/>
        </authorList>
    </citation>
    <scope>NUCLEOTIDE SEQUENCE [LARGE SCALE GENOMIC DNA]</scope>
    <source>
        <strain evidence="2">JCM 3389</strain>
    </source>
</reference>
<name>A0ABW4XYD7_9FLAO</name>
<keyword evidence="2" id="KW-1185">Reference proteome</keyword>
<evidence type="ECO:0000313" key="1">
    <source>
        <dbReference type="EMBL" id="MFD2100546.1"/>
    </source>
</evidence>